<feature type="compositionally biased region" description="Low complexity" evidence="2">
    <location>
        <begin position="284"/>
        <end position="293"/>
    </location>
</feature>
<comment type="similarity">
    <text evidence="1">Belongs to the FliN/MopA/SpaO family.</text>
</comment>
<organism evidence="4 5">
    <name type="scientific">Luteimonas notoginsengisoli</name>
    <dbReference type="NCBI Taxonomy" id="1578200"/>
    <lineage>
        <taxon>Bacteria</taxon>
        <taxon>Pseudomonadati</taxon>
        <taxon>Pseudomonadota</taxon>
        <taxon>Gammaproteobacteria</taxon>
        <taxon>Lysobacterales</taxon>
        <taxon>Lysobacteraceae</taxon>
        <taxon>Luteimonas</taxon>
    </lineage>
</organism>
<evidence type="ECO:0000313" key="5">
    <source>
        <dbReference type="Proteomes" id="UP001595724"/>
    </source>
</evidence>
<dbReference type="PANTHER" id="PTHR30034">
    <property type="entry name" value="FLAGELLAR MOTOR SWITCH PROTEIN FLIM"/>
    <property type="match status" value="1"/>
</dbReference>
<feature type="domain" description="Flagellar motor switch protein FliN-like C-terminal" evidence="3">
    <location>
        <begin position="302"/>
        <end position="367"/>
    </location>
</feature>
<dbReference type="PRINTS" id="PR00956">
    <property type="entry name" value="FLGMOTORFLIN"/>
</dbReference>
<feature type="compositionally biased region" description="Polar residues" evidence="2">
    <location>
        <begin position="267"/>
        <end position="280"/>
    </location>
</feature>
<dbReference type="Proteomes" id="UP001595724">
    <property type="component" value="Unassembled WGS sequence"/>
</dbReference>
<dbReference type="InterPro" id="IPR013385">
    <property type="entry name" value="T3SS_SpaO/YscQ/SpaO"/>
</dbReference>
<name>A0ABV7UVT9_9GAMM</name>
<dbReference type="Gene3D" id="2.30.330.10">
    <property type="entry name" value="SpoA-like"/>
    <property type="match status" value="1"/>
</dbReference>
<dbReference type="InterPro" id="IPR036429">
    <property type="entry name" value="SpoA-like_sf"/>
</dbReference>
<keyword evidence="5" id="KW-1185">Reference proteome</keyword>
<dbReference type="RefSeq" id="WP_386710486.1">
    <property type="nucleotide sequence ID" value="NZ_JBHRYF010000008.1"/>
</dbReference>
<reference evidence="5" key="1">
    <citation type="journal article" date="2019" name="Int. J. Syst. Evol. Microbiol.">
        <title>The Global Catalogue of Microorganisms (GCM) 10K type strain sequencing project: providing services to taxonomists for standard genome sequencing and annotation.</title>
        <authorList>
            <consortium name="The Broad Institute Genomics Platform"/>
            <consortium name="The Broad Institute Genome Sequencing Center for Infectious Disease"/>
            <person name="Wu L."/>
            <person name="Ma J."/>
        </authorList>
    </citation>
    <scope>NUCLEOTIDE SEQUENCE [LARGE SCALE GENOMIC DNA]</scope>
    <source>
        <strain evidence="5">KCTC 42211</strain>
    </source>
</reference>
<gene>
    <name evidence="4" type="primary">sctQ</name>
    <name evidence="4" type="ORF">ACFOM9_11325</name>
</gene>
<dbReference type="PANTHER" id="PTHR30034:SF5">
    <property type="entry name" value="SECRETION SYSTEM APPARATUS PROTEIN SSAQ"/>
    <property type="match status" value="1"/>
</dbReference>
<dbReference type="InterPro" id="IPR001172">
    <property type="entry name" value="FliN_T3SS_HrcQb"/>
</dbReference>
<accession>A0ABV7UVT9</accession>
<feature type="region of interest" description="Disordered" evidence="2">
    <location>
        <begin position="263"/>
        <end position="293"/>
    </location>
</feature>
<evidence type="ECO:0000256" key="2">
    <source>
        <dbReference type="SAM" id="MobiDB-lite"/>
    </source>
</evidence>
<sequence length="370" mass="39280">MPDSAVRKSKPAARKAPVSRAPAAVRDLHDCIARVAPAQAEALRDLFAAPRRWPLGDGAVLRFTPGIAPAADETFCVDAEGTALRLRLETADPTQPSPSGLHWSDYRGRARLLAWSLAHERGLMRLSEVLGTSLLPQEATDGDAADEDAIWLAFATDADPDSANLEPLRGAIRFPVRWLSRLQDRAEPVYEDDPLPRLDALRDLPIPVLVGFDGPSLPLADWQGLQPGDVVLIGNGSLPPLQARATRLAWPLVAAPDGWRIAAPAQPRSSPLEPSTMNDESPNDASADAGADAAGGEAVARNLPVQLAFDVGRVEVSIGDLAALQPGYVFALPAQLRGANVTIRANGRIAGRGEVVAVGDTLGVRLLAWE</sequence>
<protein>
    <submittedName>
        <fullName evidence="4">Type III secretion system cytoplasmic ring protein SctQ</fullName>
    </submittedName>
</protein>
<comment type="caution">
    <text evidence="4">The sequence shown here is derived from an EMBL/GenBank/DDBJ whole genome shotgun (WGS) entry which is preliminary data.</text>
</comment>
<dbReference type="NCBIfam" id="TIGR02551">
    <property type="entry name" value="SpaO_YscQ"/>
    <property type="match status" value="1"/>
</dbReference>
<dbReference type="EMBL" id="JBHRYF010000008">
    <property type="protein sequence ID" value="MFC3660658.1"/>
    <property type="molecule type" value="Genomic_DNA"/>
</dbReference>
<feature type="region of interest" description="Disordered" evidence="2">
    <location>
        <begin position="1"/>
        <end position="20"/>
    </location>
</feature>
<evidence type="ECO:0000313" key="4">
    <source>
        <dbReference type="EMBL" id="MFC3660658.1"/>
    </source>
</evidence>
<dbReference type="SUPFAM" id="SSF101801">
    <property type="entry name" value="Surface presentation of antigens (SPOA)"/>
    <property type="match status" value="1"/>
</dbReference>
<evidence type="ECO:0000259" key="3">
    <source>
        <dbReference type="Pfam" id="PF01052"/>
    </source>
</evidence>
<proteinExistence type="inferred from homology"/>
<dbReference type="Pfam" id="PF01052">
    <property type="entry name" value="FliMN_C"/>
    <property type="match status" value="1"/>
</dbReference>
<evidence type="ECO:0000256" key="1">
    <source>
        <dbReference type="ARBA" id="ARBA00009226"/>
    </source>
</evidence>
<dbReference type="InterPro" id="IPR001543">
    <property type="entry name" value="FliN-like_C"/>
</dbReference>